<dbReference type="Proteomes" id="UP000193334">
    <property type="component" value="Chromosome"/>
</dbReference>
<dbReference type="STRING" id="1941349.STSP1_02319"/>
<dbReference type="Pfam" id="PF00437">
    <property type="entry name" value="T2SSE"/>
    <property type="match status" value="1"/>
</dbReference>
<keyword evidence="3" id="KW-0067">ATP-binding</keyword>
<dbReference type="GO" id="GO:0005524">
    <property type="term" value="F:ATP binding"/>
    <property type="evidence" value="ECO:0007669"/>
    <property type="project" value="UniProtKB-KW"/>
</dbReference>
<organism evidence="6 7">
    <name type="scientific">Sedimentisphaera salicampi</name>
    <dbReference type="NCBI Taxonomy" id="1941349"/>
    <lineage>
        <taxon>Bacteria</taxon>
        <taxon>Pseudomonadati</taxon>
        <taxon>Planctomycetota</taxon>
        <taxon>Phycisphaerae</taxon>
        <taxon>Sedimentisphaerales</taxon>
        <taxon>Sedimentisphaeraceae</taxon>
        <taxon>Sedimentisphaera</taxon>
    </lineage>
</organism>
<keyword evidence="4" id="KW-0472">Membrane</keyword>
<accession>A0A1W6LQ92</accession>
<dbReference type="RefSeq" id="WP_085756509.1">
    <property type="nucleotide sequence ID" value="NZ_CP021023.1"/>
</dbReference>
<feature type="domain" description="Bacterial type II secretion system protein E" evidence="5">
    <location>
        <begin position="158"/>
        <end position="536"/>
    </location>
</feature>
<dbReference type="PANTHER" id="PTHR30258:SF3">
    <property type="entry name" value="SLL1921 PROTEIN"/>
    <property type="match status" value="1"/>
</dbReference>
<feature type="transmembrane region" description="Helical" evidence="4">
    <location>
        <begin position="12"/>
        <end position="38"/>
    </location>
</feature>
<dbReference type="AlphaFoldDB" id="A0A1W6LQ92"/>
<dbReference type="InterPro" id="IPR001482">
    <property type="entry name" value="T2SS/T4SS_dom"/>
</dbReference>
<evidence type="ECO:0000256" key="1">
    <source>
        <dbReference type="ARBA" id="ARBA00006611"/>
    </source>
</evidence>
<evidence type="ECO:0000259" key="5">
    <source>
        <dbReference type="Pfam" id="PF00437"/>
    </source>
</evidence>
<keyword evidence="4" id="KW-0812">Transmembrane</keyword>
<evidence type="ECO:0000256" key="2">
    <source>
        <dbReference type="ARBA" id="ARBA00022741"/>
    </source>
</evidence>
<evidence type="ECO:0000256" key="3">
    <source>
        <dbReference type="ARBA" id="ARBA00022840"/>
    </source>
</evidence>
<dbReference type="PANTHER" id="PTHR30258">
    <property type="entry name" value="TYPE II SECRETION SYSTEM PROTEIN GSPE-RELATED"/>
    <property type="match status" value="1"/>
</dbReference>
<evidence type="ECO:0000313" key="7">
    <source>
        <dbReference type="Proteomes" id="UP000193334"/>
    </source>
</evidence>
<dbReference type="GO" id="GO:0016887">
    <property type="term" value="F:ATP hydrolysis activity"/>
    <property type="evidence" value="ECO:0007669"/>
    <property type="project" value="TreeGrafter"/>
</dbReference>
<dbReference type="InterPro" id="IPR027417">
    <property type="entry name" value="P-loop_NTPase"/>
</dbReference>
<feature type="transmembrane region" description="Helical" evidence="4">
    <location>
        <begin position="50"/>
        <end position="69"/>
    </location>
</feature>
<name>A0A1W6LQ92_9BACT</name>
<dbReference type="KEGG" id="pbp:STSP1_02319"/>
<evidence type="ECO:0000313" key="6">
    <source>
        <dbReference type="EMBL" id="ARN57893.1"/>
    </source>
</evidence>
<dbReference type="Gene3D" id="3.30.450.90">
    <property type="match status" value="1"/>
</dbReference>
<dbReference type="Gene3D" id="3.40.50.300">
    <property type="entry name" value="P-loop containing nucleotide triphosphate hydrolases"/>
    <property type="match status" value="1"/>
</dbReference>
<dbReference type="OrthoDB" id="244550at2"/>
<proteinExistence type="inferred from homology"/>
<comment type="similarity">
    <text evidence="1">Belongs to the GSP E family.</text>
</comment>
<reference evidence="7" key="1">
    <citation type="submission" date="2017-04" db="EMBL/GenBank/DDBJ databases">
        <title>Comparative genomics and description of representatives of a novel lineage of planctomycetes thriving in anoxic sediments.</title>
        <authorList>
            <person name="Spring S."/>
            <person name="Bunk B."/>
            <person name="Sproer C."/>
        </authorList>
    </citation>
    <scope>NUCLEOTIDE SEQUENCE [LARGE SCALE GENOMIC DNA]</scope>
    <source>
        <strain evidence="7">ST-PulAB-D4</strain>
    </source>
</reference>
<gene>
    <name evidence="6" type="primary">xpsE_4</name>
    <name evidence="6" type="ORF">STSP1_02319</name>
</gene>
<keyword evidence="2" id="KW-0547">Nucleotide-binding</keyword>
<protein>
    <submittedName>
        <fullName evidence="6">Type II traffic warden ATPase</fullName>
    </submittedName>
</protein>
<keyword evidence="7" id="KW-1185">Reference proteome</keyword>
<dbReference type="EMBL" id="CP021023">
    <property type="protein sequence ID" value="ARN57893.1"/>
    <property type="molecule type" value="Genomic_DNA"/>
</dbReference>
<evidence type="ECO:0000256" key="4">
    <source>
        <dbReference type="SAM" id="Phobius"/>
    </source>
</evidence>
<dbReference type="SUPFAM" id="SSF52540">
    <property type="entry name" value="P-loop containing nucleoside triphosphate hydrolases"/>
    <property type="match status" value="1"/>
</dbReference>
<dbReference type="GO" id="GO:0005886">
    <property type="term" value="C:plasma membrane"/>
    <property type="evidence" value="ECO:0007669"/>
    <property type="project" value="TreeGrafter"/>
</dbReference>
<keyword evidence="4" id="KW-1133">Transmembrane helix</keyword>
<sequence>MYYLSLLADISFSGYIAIYKFVPFVLLFYLWLLLVNWVHFDTKAVQTDTMKWVSIITVGGLLAMCLWLFVPVFIIGFSSYLLLMITTIMVYVIHRNSLVADFEKVLTLNHIKGLLSNESAKIEKAARGFSFVTANGNPVDIPDPKTKEAYGFKTACYLLDDAIWKRAEIIKITPGEEEYKVKYVIDGLRNDADPIETEEMPYLLYYLKQLADLDVEEKRKPQTGKFQTKKDGDKASWHITTAGSREGEHITIKKDVQFSLMSFAELGFESDQIEELKTLKDTPKGLFLIAGTKSSGLTSCHYTLLRNHDPFLNSINTLEKSPAGDVQSIIQNVYDPSEGMSYAERLKALIRRGPDIVGVFDCNDPETAKAACEASKKKLIYVSMESKTALKGLAQWIKMVGDKDDALESLIGLASSHLVRRLCEECKEEYIPNPGTLKKLSIAPERVKSLWRPGDIEYTRGGKPILCENCQGQGYKGRVGVYESFVINEEVRKELLAAKSIKEISASLKRNGMQFFQERLTQKISDGSTSINEMIRVLKVLNG</sequence>